<keyword evidence="3" id="KW-1185">Reference proteome</keyword>
<protein>
    <recommendedName>
        <fullName evidence="4">Lipocalin-like domain-containing protein</fullName>
    </recommendedName>
</protein>
<reference evidence="3" key="1">
    <citation type="journal article" date="2019" name="Int. J. Syst. Evol. Microbiol.">
        <title>The Global Catalogue of Microorganisms (GCM) 10K type strain sequencing project: providing services to taxonomists for standard genome sequencing and annotation.</title>
        <authorList>
            <consortium name="The Broad Institute Genomics Platform"/>
            <consortium name="The Broad Institute Genome Sequencing Center for Infectious Disease"/>
            <person name="Wu L."/>
            <person name="Ma J."/>
        </authorList>
    </citation>
    <scope>NUCLEOTIDE SEQUENCE [LARGE SCALE GENOMIC DNA]</scope>
    <source>
        <strain evidence="3">JCM 18204</strain>
    </source>
</reference>
<name>A0ABP9B3H8_9GAMM</name>
<organism evidence="2 3">
    <name type="scientific">Lysobacter hankyongensis</name>
    <dbReference type="NCBI Taxonomy" id="1176535"/>
    <lineage>
        <taxon>Bacteria</taxon>
        <taxon>Pseudomonadati</taxon>
        <taxon>Pseudomonadota</taxon>
        <taxon>Gammaproteobacteria</taxon>
        <taxon>Lysobacterales</taxon>
        <taxon>Lysobacteraceae</taxon>
        <taxon>Lysobacter</taxon>
    </lineage>
</organism>
<feature type="signal peptide" evidence="1">
    <location>
        <begin position="1"/>
        <end position="21"/>
    </location>
</feature>
<dbReference type="Proteomes" id="UP001499959">
    <property type="component" value="Unassembled WGS sequence"/>
</dbReference>
<gene>
    <name evidence="2" type="ORF">GCM10023307_14300</name>
</gene>
<feature type="chain" id="PRO_5047205826" description="Lipocalin-like domain-containing protein" evidence="1">
    <location>
        <begin position="22"/>
        <end position="127"/>
    </location>
</feature>
<comment type="caution">
    <text evidence="2">The sequence shown here is derived from an EMBL/GenBank/DDBJ whole genome shotgun (WGS) entry which is preliminary data.</text>
</comment>
<proteinExistence type="predicted"/>
<dbReference type="EMBL" id="BAABJE010000005">
    <property type="protein sequence ID" value="GAA4790155.1"/>
    <property type="molecule type" value="Genomic_DNA"/>
</dbReference>
<sequence>MRATSSLTALFFLVFMFQSEALSKESVPEWLVGYWHYTFDDGSTTDAIEFRKNGEYVDYSKDCIPVGTGRFELKNGSIYIIRTRSGIDKISSPMVPTGDHKHLVVVLKNNGKRASFWRSQVCVRNKG</sequence>
<keyword evidence="1" id="KW-0732">Signal</keyword>
<evidence type="ECO:0000256" key="1">
    <source>
        <dbReference type="SAM" id="SignalP"/>
    </source>
</evidence>
<dbReference type="RefSeq" id="WP_345302624.1">
    <property type="nucleotide sequence ID" value="NZ_BAABJE010000005.1"/>
</dbReference>
<evidence type="ECO:0000313" key="3">
    <source>
        <dbReference type="Proteomes" id="UP001499959"/>
    </source>
</evidence>
<evidence type="ECO:0000313" key="2">
    <source>
        <dbReference type="EMBL" id="GAA4790155.1"/>
    </source>
</evidence>
<accession>A0ABP9B3H8</accession>
<evidence type="ECO:0008006" key="4">
    <source>
        <dbReference type="Google" id="ProtNLM"/>
    </source>
</evidence>